<evidence type="ECO:0000313" key="5">
    <source>
        <dbReference type="Proteomes" id="UP001515660"/>
    </source>
</evidence>
<keyword evidence="3" id="KW-0812">Transmembrane</keyword>
<dbReference type="Proteomes" id="UP001515660">
    <property type="component" value="Unassembled WGS sequence"/>
</dbReference>
<name>A0ABX0G872_9RHOB</name>
<dbReference type="InterPro" id="IPR050445">
    <property type="entry name" value="Bact_polysacc_biosynth/exp"/>
</dbReference>
<protein>
    <submittedName>
        <fullName evidence="4">Capsule biosynthesis protein</fullName>
    </submittedName>
</protein>
<dbReference type="RefSeq" id="WP_166403504.1">
    <property type="nucleotide sequence ID" value="NZ_JAANHS010000008.1"/>
</dbReference>
<dbReference type="EMBL" id="JAANHS010000008">
    <property type="protein sequence ID" value="NHB77483.1"/>
    <property type="molecule type" value="Genomic_DNA"/>
</dbReference>
<feature type="transmembrane region" description="Helical" evidence="3">
    <location>
        <begin position="212"/>
        <end position="235"/>
    </location>
</feature>
<gene>
    <name evidence="4" type="ORF">G8O29_12110</name>
</gene>
<evidence type="ECO:0000256" key="2">
    <source>
        <dbReference type="SAM" id="MobiDB-lite"/>
    </source>
</evidence>
<keyword evidence="3" id="KW-0472">Membrane</keyword>
<dbReference type="PANTHER" id="PTHR32309:SF13">
    <property type="entry name" value="FERRIC ENTEROBACTIN TRANSPORT PROTEIN FEPE"/>
    <property type="match status" value="1"/>
</dbReference>
<accession>A0ABX0G872</accession>
<feature type="transmembrane region" description="Helical" evidence="3">
    <location>
        <begin position="548"/>
        <end position="568"/>
    </location>
</feature>
<proteinExistence type="predicted"/>
<dbReference type="PANTHER" id="PTHR32309">
    <property type="entry name" value="TYROSINE-PROTEIN KINASE"/>
    <property type="match status" value="1"/>
</dbReference>
<reference evidence="4 5" key="1">
    <citation type="journal article" date="2022" name="Microorganisms">
        <title>Genome Sequence and Characterization of a Xanthorhodopsin-Containing, Aerobic Anoxygenic Phototrophic Rhodobacter Species, Isolated from Mesophilic Conditions at Yellowstone National Park.</title>
        <authorList>
            <person name="Kyndt J.A."/>
            <person name="Robertson S."/>
            <person name="Shoffstall I.B."/>
            <person name="Ramaley R.F."/>
            <person name="Meyer T.E."/>
        </authorList>
    </citation>
    <scope>NUCLEOTIDE SEQUENCE [LARGE SCALE GENOMIC DNA]</scope>
    <source>
        <strain evidence="4 5">M37P</strain>
    </source>
</reference>
<evidence type="ECO:0000256" key="1">
    <source>
        <dbReference type="SAM" id="Coils"/>
    </source>
</evidence>
<organism evidence="4 5">
    <name type="scientific">Rhodobacter calidifons</name>
    <dbReference type="NCBI Taxonomy" id="2715277"/>
    <lineage>
        <taxon>Bacteria</taxon>
        <taxon>Pseudomonadati</taxon>
        <taxon>Pseudomonadota</taxon>
        <taxon>Alphaproteobacteria</taxon>
        <taxon>Rhodobacterales</taxon>
        <taxon>Rhodobacter group</taxon>
        <taxon>Rhodobacter</taxon>
    </lineage>
</organism>
<keyword evidence="3" id="KW-1133">Transmembrane helix</keyword>
<evidence type="ECO:0000313" key="4">
    <source>
        <dbReference type="EMBL" id="NHB77483.1"/>
    </source>
</evidence>
<feature type="compositionally biased region" description="Low complexity" evidence="2">
    <location>
        <begin position="50"/>
        <end position="81"/>
    </location>
</feature>
<sequence>MTTNPKAARYHTRRVERPALPEAGGDGTGIFDTHEDGFGNLDFRRDADRPGPAAAPVAETTEGAEPARATAQAPAAEAGTPEQVEAALAAIAAEGLTSRQLRRALLIAEKHGIRPVSEFDAVRQLREAGIDPFSRASLLRIVSSNSADAGADAPPPPRASRELTRLPGDQVQLPKKVKPIAVPSTEQRAEVNQAAEILRMQKDIARRRRRRLALLGARLFAFVMLPTFLAGWYFYMIATPIYSVRSEFVIQQAGPASSGGSLGGLFSGTAFATSQDSIAVQGYLQSREAMARLDADLGFRRHFQDERFDPLQRLDPDASLEAAYKVYKKFLKISFDTTEGVIRMDVMAADPQVAADWSRQLISYAEGQVDHLTQRLREDQMRDAQAGYDAAQEALLASQRRLIELQEKFKILSTDSEVGLIVGQISGLESQLTQERLSLAQMEANPNPNQARMEPVKRRIATLEGEVAALRARLTENSGGVTSLAEVQGELLVAQADMQTRQMLLAQALQSMETARIEANRQVRYLSLSVSPIPPDEPSYPRAFENTLVTMLILLGIYLMVSMTAAILREQVSS</sequence>
<keyword evidence="1" id="KW-0175">Coiled coil</keyword>
<keyword evidence="5" id="KW-1185">Reference proteome</keyword>
<feature type="region of interest" description="Disordered" evidence="2">
    <location>
        <begin position="1"/>
        <end position="81"/>
    </location>
</feature>
<feature type="compositionally biased region" description="Basic and acidic residues" evidence="2">
    <location>
        <begin position="32"/>
        <end position="49"/>
    </location>
</feature>
<evidence type="ECO:0000256" key="3">
    <source>
        <dbReference type="SAM" id="Phobius"/>
    </source>
</evidence>
<comment type="caution">
    <text evidence="4">The sequence shown here is derived from an EMBL/GenBank/DDBJ whole genome shotgun (WGS) entry which is preliminary data.</text>
</comment>
<feature type="coiled-coil region" evidence="1">
    <location>
        <begin position="388"/>
        <end position="445"/>
    </location>
</feature>